<accession>A0AAD9HDL0</accession>
<gene>
    <name evidence="2" type="ORF">LX32DRAFT_642130</name>
</gene>
<evidence type="ECO:0000256" key="1">
    <source>
        <dbReference type="SAM" id="MobiDB-lite"/>
    </source>
</evidence>
<feature type="compositionally biased region" description="Acidic residues" evidence="1">
    <location>
        <begin position="200"/>
        <end position="213"/>
    </location>
</feature>
<sequence>MPDTYGARTLAELPTHSVHYGQDAFQQTCLNMISTGIHKWGFVIYRCAYDDDELWNRYLAQLKSFYHDNLVKERRAELLEPYLDLTVIEDQATLDNASRFEVRKHFNQWLSGQNIPKLSAHDYTHIARPIRLPRFRYCLYVDKQCLDTVTQFQAANDGTALFPDLVQPMVYALIDRAWTPNGTEDPHDPFEALRKKTLEEADDEEEDDDEEDAFERGHPLIDGSDHRYVGWQYCNAIYVGTTYDELHRRSGLEHVDSYCRPPAIYPCGDVSMPS</sequence>
<organism evidence="2 3">
    <name type="scientific">Colletotrichum zoysiae</name>
    <dbReference type="NCBI Taxonomy" id="1216348"/>
    <lineage>
        <taxon>Eukaryota</taxon>
        <taxon>Fungi</taxon>
        <taxon>Dikarya</taxon>
        <taxon>Ascomycota</taxon>
        <taxon>Pezizomycotina</taxon>
        <taxon>Sordariomycetes</taxon>
        <taxon>Hypocreomycetidae</taxon>
        <taxon>Glomerellales</taxon>
        <taxon>Glomerellaceae</taxon>
        <taxon>Colletotrichum</taxon>
        <taxon>Colletotrichum graminicola species complex</taxon>
    </lineage>
</organism>
<keyword evidence="3" id="KW-1185">Reference proteome</keyword>
<feature type="region of interest" description="Disordered" evidence="1">
    <location>
        <begin position="199"/>
        <end position="219"/>
    </location>
</feature>
<dbReference type="EMBL" id="MU842921">
    <property type="protein sequence ID" value="KAK2026124.1"/>
    <property type="molecule type" value="Genomic_DNA"/>
</dbReference>
<dbReference type="AlphaFoldDB" id="A0AAD9HDL0"/>
<evidence type="ECO:0000313" key="2">
    <source>
        <dbReference type="EMBL" id="KAK2026124.1"/>
    </source>
</evidence>
<dbReference type="Proteomes" id="UP001232148">
    <property type="component" value="Unassembled WGS sequence"/>
</dbReference>
<proteinExistence type="predicted"/>
<comment type="caution">
    <text evidence="2">The sequence shown here is derived from an EMBL/GenBank/DDBJ whole genome shotgun (WGS) entry which is preliminary data.</text>
</comment>
<name>A0AAD9HDL0_9PEZI</name>
<evidence type="ECO:0000313" key="3">
    <source>
        <dbReference type="Proteomes" id="UP001232148"/>
    </source>
</evidence>
<protein>
    <submittedName>
        <fullName evidence="2">Uncharacterized protein</fullName>
    </submittedName>
</protein>
<reference evidence="2" key="1">
    <citation type="submission" date="2021-06" db="EMBL/GenBank/DDBJ databases">
        <title>Comparative genomics, transcriptomics and evolutionary studies reveal genomic signatures of adaptation to plant cell wall in hemibiotrophic fungi.</title>
        <authorList>
            <consortium name="DOE Joint Genome Institute"/>
            <person name="Baroncelli R."/>
            <person name="Diaz J.F."/>
            <person name="Benocci T."/>
            <person name="Peng M."/>
            <person name="Battaglia E."/>
            <person name="Haridas S."/>
            <person name="Andreopoulos W."/>
            <person name="Labutti K."/>
            <person name="Pangilinan J."/>
            <person name="Floch G.L."/>
            <person name="Makela M.R."/>
            <person name="Henrissat B."/>
            <person name="Grigoriev I.V."/>
            <person name="Crouch J.A."/>
            <person name="De Vries R.P."/>
            <person name="Sukno S.A."/>
            <person name="Thon M.R."/>
        </authorList>
    </citation>
    <scope>NUCLEOTIDE SEQUENCE</scope>
    <source>
        <strain evidence="2">MAFF235873</strain>
    </source>
</reference>